<proteinExistence type="predicted"/>
<gene>
    <name evidence="2" type="ORF">UFOPK2582_01490</name>
    <name evidence="3" type="ORF">UFOPK3046_01850</name>
    <name evidence="4" type="ORF">UFOPK3914_00826</name>
    <name evidence="5" type="ORF">UFOPK4173_01617</name>
    <name evidence="6" type="ORF">UFOPK4354_00208</name>
</gene>
<dbReference type="Pfam" id="PF13452">
    <property type="entry name" value="FAS1_DH_region"/>
    <property type="match status" value="1"/>
</dbReference>
<evidence type="ECO:0000313" key="5">
    <source>
        <dbReference type="EMBL" id="CAB5038950.1"/>
    </source>
</evidence>
<dbReference type="EMBL" id="CAFAAQ010000234">
    <property type="protein sequence ID" value="CAB4823188.1"/>
    <property type="molecule type" value="Genomic_DNA"/>
</dbReference>
<evidence type="ECO:0000313" key="2">
    <source>
        <dbReference type="EMBL" id="CAB4712437.1"/>
    </source>
</evidence>
<sequence length="166" mass="18330">MTEIDFAQYIGQTTSKGVVTIERATVTAFAAAVLDSSKVYRNLDVAVAEGFANIPTPPTYFFSAAQSYGQWEEEQPKSERGATNPMAEVMGSLMATGGMILHGEQEFTYHRAVVVGEKLRQEGIVRDIYQKEKGDRTMTFVVIETTYTDSSDEVAVTTVMNLLHRS</sequence>
<feature type="domain" description="FAS1-like dehydratase" evidence="1">
    <location>
        <begin position="9"/>
        <end position="157"/>
    </location>
</feature>
<accession>A0A6J7U5V4</accession>
<dbReference type="InterPro" id="IPR029069">
    <property type="entry name" value="HotDog_dom_sf"/>
</dbReference>
<dbReference type="EMBL" id="CAFBOG010000061">
    <property type="protein sequence ID" value="CAB4977484.1"/>
    <property type="molecule type" value="Genomic_DNA"/>
</dbReference>
<evidence type="ECO:0000313" key="3">
    <source>
        <dbReference type="EMBL" id="CAB4823188.1"/>
    </source>
</evidence>
<name>A0A6J7U5V4_9ZZZZ</name>
<protein>
    <submittedName>
        <fullName evidence="6">Unannotated protein</fullName>
    </submittedName>
</protein>
<dbReference type="Gene3D" id="3.10.129.10">
    <property type="entry name" value="Hotdog Thioesterase"/>
    <property type="match status" value="1"/>
</dbReference>
<evidence type="ECO:0000313" key="4">
    <source>
        <dbReference type="EMBL" id="CAB4977484.1"/>
    </source>
</evidence>
<dbReference type="SUPFAM" id="SSF54637">
    <property type="entry name" value="Thioesterase/thiol ester dehydrase-isomerase"/>
    <property type="match status" value="1"/>
</dbReference>
<reference evidence="6" key="1">
    <citation type="submission" date="2020-05" db="EMBL/GenBank/DDBJ databases">
        <authorList>
            <person name="Chiriac C."/>
            <person name="Salcher M."/>
            <person name="Ghai R."/>
            <person name="Kavagutti S V."/>
        </authorList>
    </citation>
    <scope>NUCLEOTIDE SEQUENCE</scope>
</reference>
<dbReference type="EMBL" id="CAFBQW010000012">
    <property type="protein sequence ID" value="CAB5061171.1"/>
    <property type="molecule type" value="Genomic_DNA"/>
</dbReference>
<dbReference type="EMBL" id="CAEZXS010000225">
    <property type="protein sequence ID" value="CAB4712437.1"/>
    <property type="molecule type" value="Genomic_DNA"/>
</dbReference>
<dbReference type="AlphaFoldDB" id="A0A6J7U5V4"/>
<dbReference type="InterPro" id="IPR039569">
    <property type="entry name" value="FAS1-like_DH_region"/>
</dbReference>
<evidence type="ECO:0000259" key="1">
    <source>
        <dbReference type="Pfam" id="PF13452"/>
    </source>
</evidence>
<evidence type="ECO:0000313" key="6">
    <source>
        <dbReference type="EMBL" id="CAB5061171.1"/>
    </source>
</evidence>
<organism evidence="6">
    <name type="scientific">freshwater metagenome</name>
    <dbReference type="NCBI Taxonomy" id="449393"/>
    <lineage>
        <taxon>unclassified sequences</taxon>
        <taxon>metagenomes</taxon>
        <taxon>ecological metagenomes</taxon>
    </lineage>
</organism>
<dbReference type="EMBL" id="CAFBPW010000230">
    <property type="protein sequence ID" value="CAB5038950.1"/>
    <property type="molecule type" value="Genomic_DNA"/>
</dbReference>